<dbReference type="GO" id="GO:0004673">
    <property type="term" value="F:protein histidine kinase activity"/>
    <property type="evidence" value="ECO:0007669"/>
    <property type="project" value="UniProtKB-EC"/>
</dbReference>
<dbReference type="InterPro" id="IPR029016">
    <property type="entry name" value="GAF-like_dom_sf"/>
</dbReference>
<dbReference type="Gene3D" id="3.30.565.10">
    <property type="entry name" value="Histidine kinase-like ATPase, C-terminal domain"/>
    <property type="match status" value="1"/>
</dbReference>
<dbReference type="Gene3D" id="3.30.450.40">
    <property type="match status" value="2"/>
</dbReference>
<dbReference type="Pfam" id="PF07536">
    <property type="entry name" value="HWE_HK"/>
    <property type="match status" value="1"/>
</dbReference>
<dbReference type="InterPro" id="IPR011102">
    <property type="entry name" value="Sig_transdc_His_kinase_HWE"/>
</dbReference>
<dbReference type="PANTHER" id="PTHR43102:SF2">
    <property type="entry name" value="GAF DOMAIN-CONTAINING PROTEIN"/>
    <property type="match status" value="1"/>
</dbReference>
<keyword evidence="7" id="KW-0067">ATP-binding</keyword>
<dbReference type="RefSeq" id="WP_096351369.1">
    <property type="nucleotide sequence ID" value="NZ_AP014946.1"/>
</dbReference>
<comment type="catalytic activity">
    <reaction evidence="1">
        <text>ATP + protein L-histidine = ADP + protein N-phospho-L-histidine.</text>
        <dbReference type="EC" id="2.7.13.3"/>
    </reaction>
</comment>
<gene>
    <name evidence="10" type="ORF">GJW-30_1_00558</name>
</gene>
<keyword evidence="3" id="KW-0597">Phosphoprotein</keyword>
<keyword evidence="6 10" id="KW-0418">Kinase</keyword>
<dbReference type="AlphaFoldDB" id="A0A0S3PQ96"/>
<evidence type="ECO:0000256" key="5">
    <source>
        <dbReference type="ARBA" id="ARBA00022741"/>
    </source>
</evidence>
<accession>A0A0S3PQ96</accession>
<evidence type="ECO:0000313" key="11">
    <source>
        <dbReference type="Proteomes" id="UP000236884"/>
    </source>
</evidence>
<dbReference type="PANTHER" id="PTHR43102">
    <property type="entry name" value="SLR1143 PROTEIN"/>
    <property type="match status" value="1"/>
</dbReference>
<evidence type="ECO:0000256" key="6">
    <source>
        <dbReference type="ARBA" id="ARBA00022777"/>
    </source>
</evidence>
<dbReference type="SUPFAM" id="SSF55781">
    <property type="entry name" value="GAF domain-like"/>
    <property type="match status" value="2"/>
</dbReference>
<dbReference type="SMART" id="SM00911">
    <property type="entry name" value="HWE_HK"/>
    <property type="match status" value="1"/>
</dbReference>
<feature type="domain" description="GAF" evidence="8">
    <location>
        <begin position="213"/>
        <end position="362"/>
    </location>
</feature>
<feature type="domain" description="GAF" evidence="8">
    <location>
        <begin position="41"/>
        <end position="185"/>
    </location>
</feature>
<dbReference type="SMART" id="SM00065">
    <property type="entry name" value="GAF"/>
    <property type="match status" value="2"/>
</dbReference>
<sequence length="551" mass="59613">MSDKTSSAAPAEHAAPSAIPSYVYDPERLKALDGYAILDTEPEPGFDDIVQLAMFICEAPVALVSLVTSDRQWFKAHAGFEPCETDLNSSVCAHVLVERDVLVINDLTKDRRTSANPLVMNDPGIRFYAGAPLANAEGHVLGSLCVIDTTPRPQGLSAAQVAGLRQLASQVISQLELRRAVIVQRGYIVEQQRAEVRRNALLQIGDKLRDAESMDEVTQFASSIVAATLGASRAGFGLLSEDGEYVDIAQDWTSEDQISVSGRHRFADYGRLADDLIAGLPLVISDVTTDERTAADPSRLLKLNIRSLINLVVFDHGRPAALFFVHFDTVTEWPQEVLTFLRNVADRVENGVARLKAERQQRVLNHELSHRMKNTMAMVQAVARQTLKGLDDKAAVDAFVDRLHALSAAHDVLLAGSWLSADLREVVGNVTAALGSDRFKLTGAAMTIGPRATLSLSLLLHELSTNAVKYGALSNDLGVVDLSWRVDDATKELVIDWRESGGPTVGPPSQKGFGSRLIAMGLIGTGGVTLSYHTSGLHGEFRAPLLEVQAS</sequence>
<dbReference type="InterPro" id="IPR036890">
    <property type="entry name" value="HATPase_C_sf"/>
</dbReference>
<dbReference type="Proteomes" id="UP000236884">
    <property type="component" value="Chromosome"/>
</dbReference>
<keyword evidence="4 10" id="KW-0808">Transferase</keyword>
<evidence type="ECO:0000259" key="9">
    <source>
        <dbReference type="SMART" id="SM00911"/>
    </source>
</evidence>
<keyword evidence="11" id="KW-1185">Reference proteome</keyword>
<dbReference type="GO" id="GO:0005524">
    <property type="term" value="F:ATP binding"/>
    <property type="evidence" value="ECO:0007669"/>
    <property type="project" value="UniProtKB-KW"/>
</dbReference>
<evidence type="ECO:0000256" key="3">
    <source>
        <dbReference type="ARBA" id="ARBA00022553"/>
    </source>
</evidence>
<evidence type="ECO:0000256" key="2">
    <source>
        <dbReference type="ARBA" id="ARBA00012438"/>
    </source>
</evidence>
<evidence type="ECO:0000256" key="1">
    <source>
        <dbReference type="ARBA" id="ARBA00000085"/>
    </source>
</evidence>
<keyword evidence="5" id="KW-0547">Nucleotide-binding</keyword>
<dbReference type="KEGG" id="vgo:GJW-30_1_00558"/>
<evidence type="ECO:0000313" key="10">
    <source>
        <dbReference type="EMBL" id="BAT58044.1"/>
    </source>
</evidence>
<evidence type="ECO:0000256" key="7">
    <source>
        <dbReference type="ARBA" id="ARBA00022840"/>
    </source>
</evidence>
<name>A0A0S3PQ96_9BRAD</name>
<organism evidence="10 11">
    <name type="scientific">Variibacter gotjawalensis</name>
    <dbReference type="NCBI Taxonomy" id="1333996"/>
    <lineage>
        <taxon>Bacteria</taxon>
        <taxon>Pseudomonadati</taxon>
        <taxon>Pseudomonadota</taxon>
        <taxon>Alphaproteobacteria</taxon>
        <taxon>Hyphomicrobiales</taxon>
        <taxon>Nitrobacteraceae</taxon>
        <taxon>Variibacter</taxon>
    </lineage>
</organism>
<dbReference type="Pfam" id="PF01590">
    <property type="entry name" value="GAF"/>
    <property type="match status" value="2"/>
</dbReference>
<dbReference type="EMBL" id="AP014946">
    <property type="protein sequence ID" value="BAT58044.1"/>
    <property type="molecule type" value="Genomic_DNA"/>
</dbReference>
<dbReference type="InterPro" id="IPR003018">
    <property type="entry name" value="GAF"/>
</dbReference>
<protein>
    <recommendedName>
        <fullName evidence="2">histidine kinase</fullName>
        <ecNumber evidence="2">2.7.13.3</ecNumber>
    </recommendedName>
</protein>
<dbReference type="EC" id="2.7.13.3" evidence="2"/>
<evidence type="ECO:0000259" key="8">
    <source>
        <dbReference type="SMART" id="SM00065"/>
    </source>
</evidence>
<feature type="domain" description="Signal transduction histidine kinase HWE region" evidence="9">
    <location>
        <begin position="367"/>
        <end position="445"/>
    </location>
</feature>
<reference evidence="10 11" key="1">
    <citation type="submission" date="2015-08" db="EMBL/GenBank/DDBJ databases">
        <title>Investigation of the bacterial diversity of lava forest soil.</title>
        <authorList>
            <person name="Lee J.S."/>
        </authorList>
    </citation>
    <scope>NUCLEOTIDE SEQUENCE [LARGE SCALE GENOMIC DNA]</scope>
    <source>
        <strain evidence="10 11">GJW-30</strain>
    </source>
</reference>
<evidence type="ECO:0000256" key="4">
    <source>
        <dbReference type="ARBA" id="ARBA00022679"/>
    </source>
</evidence>
<proteinExistence type="predicted"/>